<accession>A0A518H0M0</accession>
<evidence type="ECO:0000313" key="3">
    <source>
        <dbReference type="Proteomes" id="UP000317835"/>
    </source>
</evidence>
<organism evidence="2 3">
    <name type="scientific">Tautonia plasticadhaerens</name>
    <dbReference type="NCBI Taxonomy" id="2527974"/>
    <lineage>
        <taxon>Bacteria</taxon>
        <taxon>Pseudomonadati</taxon>
        <taxon>Planctomycetota</taxon>
        <taxon>Planctomycetia</taxon>
        <taxon>Isosphaerales</taxon>
        <taxon>Isosphaeraceae</taxon>
        <taxon>Tautonia</taxon>
    </lineage>
</organism>
<feature type="compositionally biased region" description="Basic residues" evidence="1">
    <location>
        <begin position="59"/>
        <end position="71"/>
    </location>
</feature>
<dbReference type="KEGG" id="tpla:ElP_22810"/>
<evidence type="ECO:0000313" key="2">
    <source>
        <dbReference type="EMBL" id="QDV34395.1"/>
    </source>
</evidence>
<proteinExistence type="predicted"/>
<reference evidence="2 3" key="1">
    <citation type="submission" date="2019-02" db="EMBL/GenBank/DDBJ databases">
        <title>Deep-cultivation of Planctomycetes and their phenomic and genomic characterization uncovers novel biology.</title>
        <authorList>
            <person name="Wiegand S."/>
            <person name="Jogler M."/>
            <person name="Boedeker C."/>
            <person name="Pinto D."/>
            <person name="Vollmers J."/>
            <person name="Rivas-Marin E."/>
            <person name="Kohn T."/>
            <person name="Peeters S.H."/>
            <person name="Heuer A."/>
            <person name="Rast P."/>
            <person name="Oberbeckmann S."/>
            <person name="Bunk B."/>
            <person name="Jeske O."/>
            <person name="Meyerdierks A."/>
            <person name="Storesund J.E."/>
            <person name="Kallscheuer N."/>
            <person name="Luecker S."/>
            <person name="Lage O.M."/>
            <person name="Pohl T."/>
            <person name="Merkel B.J."/>
            <person name="Hornburger P."/>
            <person name="Mueller R.-W."/>
            <person name="Bruemmer F."/>
            <person name="Labrenz M."/>
            <person name="Spormann A.M."/>
            <person name="Op den Camp H."/>
            <person name="Overmann J."/>
            <person name="Amann R."/>
            <person name="Jetten M.S.M."/>
            <person name="Mascher T."/>
            <person name="Medema M.H."/>
            <person name="Devos D.P."/>
            <person name="Kaster A.-K."/>
            <person name="Ovreas L."/>
            <person name="Rohde M."/>
            <person name="Galperin M.Y."/>
            <person name="Jogler C."/>
        </authorList>
    </citation>
    <scope>NUCLEOTIDE SEQUENCE [LARGE SCALE GENOMIC DNA]</scope>
    <source>
        <strain evidence="2 3">ElP</strain>
    </source>
</reference>
<keyword evidence="3" id="KW-1185">Reference proteome</keyword>
<dbReference type="EMBL" id="CP036426">
    <property type="protein sequence ID" value="QDV34395.1"/>
    <property type="molecule type" value="Genomic_DNA"/>
</dbReference>
<dbReference type="Proteomes" id="UP000317835">
    <property type="component" value="Chromosome"/>
</dbReference>
<dbReference type="AlphaFoldDB" id="A0A518H0M0"/>
<feature type="region of interest" description="Disordered" evidence="1">
    <location>
        <begin position="50"/>
        <end position="71"/>
    </location>
</feature>
<evidence type="ECO:0000256" key="1">
    <source>
        <dbReference type="SAM" id="MobiDB-lite"/>
    </source>
</evidence>
<sequence>MASLGTERDVSEEEAEHVLNILLSLRDTTADAALGYSRALQRIDAMVDRVEPATGKAVSRQRRSRPRTPRV</sequence>
<name>A0A518H0M0_9BACT</name>
<gene>
    <name evidence="2" type="ORF">ElP_22810</name>
</gene>
<protein>
    <submittedName>
        <fullName evidence="2">Uncharacterized protein</fullName>
    </submittedName>
</protein>